<sequence length="293" mass="33869">MAATGIHEDDESLWSSTTEKIFIDILVDEVKKGNFRDGQFASSTWAEILEELRTRSKRNYSMKQVKQKFNRLRAKHRDFSELLKETGFRWDAETNIVHATKDMWKNYLREHPKASPFRKKGCEHYKLLGLIFYKSTAIRAFQPASTKDRTDTNDEIELENEFLHSSAHVDIDACSSSRGNPIHTLHGSTSCSPKRTAAGSAEQRIRNTEAVKATEEAPLAKAERNKRVKSVEENGFSTCVDSSLSRCVCLLEEMEQINDDTYLKAVERFRDPDWREIFVNMSKKRKRAWLVRL</sequence>
<dbReference type="Proteomes" id="UP001652623">
    <property type="component" value="Chromosome 8"/>
</dbReference>
<dbReference type="Pfam" id="PF12776">
    <property type="entry name" value="Myb_DNA-bind_3"/>
    <property type="match status" value="1"/>
</dbReference>
<dbReference type="KEGG" id="zju:107413078"/>
<dbReference type="InterPro" id="IPR045026">
    <property type="entry name" value="LIMYB"/>
</dbReference>
<feature type="domain" description="Myb/SANT-like" evidence="1">
    <location>
        <begin position="14"/>
        <end position="107"/>
    </location>
</feature>
<dbReference type="PANTHER" id="PTHR47584">
    <property type="match status" value="1"/>
</dbReference>
<dbReference type="GeneID" id="107413078"/>
<proteinExistence type="predicted"/>
<name>A0A6P3ZDZ7_ZIZJJ</name>
<evidence type="ECO:0000313" key="3">
    <source>
        <dbReference type="RefSeq" id="XP_015876424.3"/>
    </source>
</evidence>
<dbReference type="InterPro" id="IPR024752">
    <property type="entry name" value="Myb/SANT-like_dom"/>
</dbReference>
<keyword evidence="2" id="KW-1185">Reference proteome</keyword>
<dbReference type="AlphaFoldDB" id="A0A6P3ZDZ7"/>
<accession>A0A6P3ZDZ7</accession>
<organism evidence="2 3">
    <name type="scientific">Ziziphus jujuba</name>
    <name type="common">Chinese jujube</name>
    <name type="synonym">Ziziphus sativa</name>
    <dbReference type="NCBI Taxonomy" id="326968"/>
    <lineage>
        <taxon>Eukaryota</taxon>
        <taxon>Viridiplantae</taxon>
        <taxon>Streptophyta</taxon>
        <taxon>Embryophyta</taxon>
        <taxon>Tracheophyta</taxon>
        <taxon>Spermatophyta</taxon>
        <taxon>Magnoliopsida</taxon>
        <taxon>eudicotyledons</taxon>
        <taxon>Gunneridae</taxon>
        <taxon>Pentapetalae</taxon>
        <taxon>rosids</taxon>
        <taxon>fabids</taxon>
        <taxon>Rosales</taxon>
        <taxon>Rhamnaceae</taxon>
        <taxon>Paliureae</taxon>
        <taxon>Ziziphus</taxon>
    </lineage>
</organism>
<protein>
    <submittedName>
        <fullName evidence="3">L10-interacting MYB domain-containing protein-like</fullName>
    </submittedName>
</protein>
<evidence type="ECO:0000313" key="2">
    <source>
        <dbReference type="Proteomes" id="UP001652623"/>
    </source>
</evidence>
<dbReference type="PANTHER" id="PTHR47584:SF14">
    <property type="entry name" value="L10-INTERACTING MYB DOMAIN-CONTAINING PROTEIN-LIKE"/>
    <property type="match status" value="1"/>
</dbReference>
<gene>
    <name evidence="3" type="primary">LOC107413078</name>
</gene>
<evidence type="ECO:0000259" key="1">
    <source>
        <dbReference type="Pfam" id="PF12776"/>
    </source>
</evidence>
<dbReference type="RefSeq" id="XP_015876424.3">
    <property type="nucleotide sequence ID" value="XM_016020938.4"/>
</dbReference>
<dbReference type="InParanoid" id="A0A6P3ZDZ7"/>
<reference evidence="3" key="1">
    <citation type="submission" date="2025-08" db="UniProtKB">
        <authorList>
            <consortium name="RefSeq"/>
        </authorList>
    </citation>
    <scope>IDENTIFICATION</scope>
    <source>
        <tissue evidence="3">Seedling</tissue>
    </source>
</reference>